<keyword evidence="4" id="KW-1185">Reference proteome</keyword>
<feature type="signal peptide" evidence="2">
    <location>
        <begin position="1"/>
        <end position="23"/>
    </location>
</feature>
<reference evidence="3 4" key="1">
    <citation type="journal article" date="2013" name="Genome Announc.">
        <title>Genome Sequence of the Pigment-Producing Bacterium Pseudogulbenkiania ferrooxidans, Isolated from Loktak Lake.</title>
        <authorList>
            <person name="Puranik S."/>
            <person name="Talkal R."/>
            <person name="Qureshi A."/>
            <person name="Khardenavis A."/>
            <person name="Kapley A."/>
            <person name="Purohit H.J."/>
        </authorList>
    </citation>
    <scope>NUCLEOTIDE SEQUENCE [LARGE SCALE GENOMIC DNA]</scope>
    <source>
        <strain evidence="3 4">EGD-HP2</strain>
    </source>
</reference>
<sequence length="72" mass="7157">MKFMNLKKFLPVVLSVAALPAFADGAGGIDVSSVTALIGTGVAAVALIGAAKMGVNGVIVLWNKVSSALGTR</sequence>
<evidence type="ECO:0000313" key="4">
    <source>
        <dbReference type="Proteomes" id="UP000016426"/>
    </source>
</evidence>
<feature type="chain" id="PRO_5046686615" evidence="2">
    <location>
        <begin position="24"/>
        <end position="72"/>
    </location>
</feature>
<keyword evidence="1" id="KW-1133">Transmembrane helix</keyword>
<comment type="caution">
    <text evidence="3">The sequence shown here is derived from an EMBL/GenBank/DDBJ whole genome shotgun (WGS) entry which is preliminary data.</text>
</comment>
<proteinExistence type="predicted"/>
<evidence type="ECO:0000313" key="3">
    <source>
        <dbReference type="EMBL" id="ERE14013.1"/>
    </source>
</evidence>
<dbReference type="EMBL" id="AVPH01000112">
    <property type="protein sequence ID" value="ERE14013.1"/>
    <property type="molecule type" value="Genomic_DNA"/>
</dbReference>
<keyword evidence="1" id="KW-0472">Membrane</keyword>
<keyword evidence="1" id="KW-0812">Transmembrane</keyword>
<protein>
    <submittedName>
        <fullName evidence="3">Uncharacterized protein</fullName>
    </submittedName>
</protein>
<evidence type="ECO:0000256" key="1">
    <source>
        <dbReference type="SAM" id="Phobius"/>
    </source>
</evidence>
<keyword evidence="2" id="KW-0732">Signal</keyword>
<name>A0ABN0N928_9NEIS</name>
<feature type="transmembrane region" description="Helical" evidence="1">
    <location>
        <begin position="33"/>
        <end position="62"/>
    </location>
</feature>
<dbReference type="Pfam" id="PF05356">
    <property type="entry name" value="Phage_Coat_B"/>
    <property type="match status" value="1"/>
</dbReference>
<accession>A0ABN0N928</accession>
<organism evidence="3 4">
    <name type="scientific">Pseudogulbenkiania ferrooxidans EGD-HP2</name>
    <dbReference type="NCBI Taxonomy" id="1388764"/>
    <lineage>
        <taxon>Bacteria</taxon>
        <taxon>Pseudomonadati</taxon>
        <taxon>Pseudomonadota</taxon>
        <taxon>Betaproteobacteria</taxon>
        <taxon>Neisseriales</taxon>
        <taxon>Chromobacteriaceae</taxon>
        <taxon>Pseudogulbenkiania</taxon>
    </lineage>
</organism>
<evidence type="ECO:0000256" key="2">
    <source>
        <dbReference type="SAM" id="SignalP"/>
    </source>
</evidence>
<dbReference type="RefSeq" id="WP_021476131.1">
    <property type="nucleotide sequence ID" value="NZ_AVPH01000112.1"/>
</dbReference>
<dbReference type="Proteomes" id="UP000016426">
    <property type="component" value="Unassembled WGS sequence"/>
</dbReference>
<dbReference type="InterPro" id="IPR008020">
    <property type="entry name" value="G8P"/>
</dbReference>
<gene>
    <name evidence="3" type="ORF">O166_00180</name>
</gene>